<evidence type="ECO:0000313" key="1">
    <source>
        <dbReference type="EMBL" id="KAJ8312528.1"/>
    </source>
</evidence>
<gene>
    <name evidence="1" type="ORF">KUTeg_009901</name>
</gene>
<dbReference type="InterPro" id="IPR045167">
    <property type="entry name" value="Hobbit"/>
</dbReference>
<protein>
    <submittedName>
        <fullName evidence="1">Uncharacterized protein</fullName>
    </submittedName>
</protein>
<dbReference type="Proteomes" id="UP001217089">
    <property type="component" value="Unassembled WGS sequence"/>
</dbReference>
<sequence length="290" mass="32791">MLVQSRELCNIVINGPDLCSSFHVMLLAWLCQWLLQKYADVMVKIGRVGFFSCRKVQIIVKKGLSIEIDRAWLSSCFVNQEIKKPLVICIEDIRIQADVRKDCEQPGRTSSSAPPFKNKSGETTLPTFAKYAQYIGLNITNLTVMFLNTMIPDSLVHLKSQNLTVDISLIEQSNSTGDLSFHIRISLKGAGVIYSKTSIITTIYSNFSITECLRVLITKPQAMITEALLTRLQEMRKNPVLSPQEVTEEVQETSEEDVPHFDWNNVPDEIGIDVTELVVKIVREARQRTL</sequence>
<name>A0ABQ9F568_TEGGR</name>
<dbReference type="PANTHER" id="PTHR15678:SF6">
    <property type="entry name" value="BRIDGE-LIKE LIPID TRANSFER PROTEIN FAMILY MEMBER 2"/>
    <property type="match status" value="1"/>
</dbReference>
<dbReference type="EMBL" id="JARBDR010000440">
    <property type="protein sequence ID" value="KAJ8312528.1"/>
    <property type="molecule type" value="Genomic_DNA"/>
</dbReference>
<comment type="caution">
    <text evidence="1">The sequence shown here is derived from an EMBL/GenBank/DDBJ whole genome shotgun (WGS) entry which is preliminary data.</text>
</comment>
<keyword evidence="2" id="KW-1185">Reference proteome</keyword>
<accession>A0ABQ9F568</accession>
<reference evidence="1 2" key="1">
    <citation type="submission" date="2022-12" db="EMBL/GenBank/DDBJ databases">
        <title>Chromosome-level genome of Tegillarca granosa.</title>
        <authorList>
            <person name="Kim J."/>
        </authorList>
    </citation>
    <scope>NUCLEOTIDE SEQUENCE [LARGE SCALE GENOMIC DNA]</scope>
    <source>
        <strain evidence="1">Teg-2019</strain>
        <tissue evidence="1">Adductor muscle</tissue>
    </source>
</reference>
<dbReference type="Pfam" id="PF10344">
    <property type="entry name" value="Hobbit"/>
    <property type="match status" value="1"/>
</dbReference>
<evidence type="ECO:0000313" key="2">
    <source>
        <dbReference type="Proteomes" id="UP001217089"/>
    </source>
</evidence>
<dbReference type="PANTHER" id="PTHR15678">
    <property type="entry name" value="ANTIGEN MLAA-22-RELATED"/>
    <property type="match status" value="1"/>
</dbReference>
<proteinExistence type="predicted"/>
<organism evidence="1 2">
    <name type="scientific">Tegillarca granosa</name>
    <name type="common">Malaysian cockle</name>
    <name type="synonym">Anadara granosa</name>
    <dbReference type="NCBI Taxonomy" id="220873"/>
    <lineage>
        <taxon>Eukaryota</taxon>
        <taxon>Metazoa</taxon>
        <taxon>Spiralia</taxon>
        <taxon>Lophotrochozoa</taxon>
        <taxon>Mollusca</taxon>
        <taxon>Bivalvia</taxon>
        <taxon>Autobranchia</taxon>
        <taxon>Pteriomorphia</taxon>
        <taxon>Arcoida</taxon>
        <taxon>Arcoidea</taxon>
        <taxon>Arcidae</taxon>
        <taxon>Tegillarca</taxon>
    </lineage>
</organism>